<protein>
    <submittedName>
        <fullName evidence="2">Uncharacterized protein</fullName>
    </submittedName>
</protein>
<feature type="signal peptide" evidence="1">
    <location>
        <begin position="1"/>
        <end position="21"/>
    </location>
</feature>
<reference evidence="2 3" key="1">
    <citation type="submission" date="2024-04" db="EMBL/GenBank/DDBJ databases">
        <title>Tritrichomonas musculus Genome.</title>
        <authorList>
            <person name="Alves-Ferreira E."/>
            <person name="Grigg M."/>
            <person name="Lorenzi H."/>
            <person name="Galac M."/>
        </authorList>
    </citation>
    <scope>NUCLEOTIDE SEQUENCE [LARGE SCALE GENOMIC DNA]</scope>
    <source>
        <strain evidence="2 3">EAF2021</strain>
    </source>
</reference>
<keyword evidence="3" id="KW-1185">Reference proteome</keyword>
<sequence length="139" mass="15841">MISPLLKALKTLLNFVQVVSARPNARSYNDLVQAVIDSQPDKSNKQLYCLHFTFTPNAKFIFSHMSNKNKAHNLATLLDDEKEEKAGGKSNWSYLISLLRTRTDTKRDININVVDFLNGMNAHRVILLNFHKVKKSQPS</sequence>
<evidence type="ECO:0000313" key="2">
    <source>
        <dbReference type="EMBL" id="KAK8850088.1"/>
    </source>
</evidence>
<dbReference type="Proteomes" id="UP001470230">
    <property type="component" value="Unassembled WGS sequence"/>
</dbReference>
<accession>A0ABR2HPM6</accession>
<feature type="chain" id="PRO_5047246958" evidence="1">
    <location>
        <begin position="22"/>
        <end position="139"/>
    </location>
</feature>
<dbReference type="EMBL" id="JAPFFF010000024">
    <property type="protein sequence ID" value="KAK8850088.1"/>
    <property type="molecule type" value="Genomic_DNA"/>
</dbReference>
<keyword evidence="1" id="KW-0732">Signal</keyword>
<evidence type="ECO:0000256" key="1">
    <source>
        <dbReference type="SAM" id="SignalP"/>
    </source>
</evidence>
<organism evidence="2 3">
    <name type="scientific">Tritrichomonas musculus</name>
    <dbReference type="NCBI Taxonomy" id="1915356"/>
    <lineage>
        <taxon>Eukaryota</taxon>
        <taxon>Metamonada</taxon>
        <taxon>Parabasalia</taxon>
        <taxon>Tritrichomonadida</taxon>
        <taxon>Tritrichomonadidae</taxon>
        <taxon>Tritrichomonas</taxon>
    </lineage>
</organism>
<comment type="caution">
    <text evidence="2">The sequence shown here is derived from an EMBL/GenBank/DDBJ whole genome shotgun (WGS) entry which is preliminary data.</text>
</comment>
<proteinExistence type="predicted"/>
<name>A0ABR2HPM6_9EUKA</name>
<evidence type="ECO:0000313" key="3">
    <source>
        <dbReference type="Proteomes" id="UP001470230"/>
    </source>
</evidence>
<gene>
    <name evidence="2" type="ORF">M9Y10_018199</name>
</gene>